<dbReference type="AlphaFoldDB" id="A0A0P7DSH7"/>
<dbReference type="EMBL" id="JACARV010000034">
    <property type="protein sequence ID" value="NWC81292.1"/>
    <property type="molecule type" value="Genomic_DNA"/>
</dbReference>
<dbReference type="Proteomes" id="UP000050437">
    <property type="component" value="Unassembled WGS sequence"/>
</dbReference>
<comment type="caution">
    <text evidence="2">The sequence shown here is derived from an EMBL/GenBank/DDBJ whole genome shotgun (WGS) entry which is preliminary data.</text>
</comment>
<evidence type="ECO:0000313" key="6">
    <source>
        <dbReference type="Proteomes" id="UP000278162"/>
    </source>
</evidence>
<reference evidence="3 7" key="3">
    <citation type="submission" date="2020-04" db="EMBL/GenBank/DDBJ databases">
        <title>Molecular characterization of pseudomonads from Agaricus bisporus reveal novel blotch 2 pathogens in Western Europe.</title>
        <authorList>
            <person name="Taparia T."/>
            <person name="Krijger M."/>
            <person name="Haynes E."/>
            <person name="Elpinstone J.G."/>
            <person name="Noble R."/>
            <person name="Van Der Wolf J."/>
        </authorList>
    </citation>
    <scope>NUCLEOTIDE SEQUENCE [LARGE SCALE GENOMIC DNA]</scope>
    <source>
        <strain evidence="3 7">P7765</strain>
    </source>
</reference>
<feature type="transmembrane region" description="Helical" evidence="1">
    <location>
        <begin position="79"/>
        <end position="98"/>
    </location>
</feature>
<name>A0A0P7DSH7_PSEPU</name>
<keyword evidence="1" id="KW-1133">Transmembrane helix</keyword>
<dbReference type="Proteomes" id="UP000278162">
    <property type="component" value="Unassembled WGS sequence"/>
</dbReference>
<organism evidence="2 5">
    <name type="scientific">Pseudomonas putida</name>
    <name type="common">Arthrobacter siderocapsulatus</name>
    <dbReference type="NCBI Taxonomy" id="303"/>
    <lineage>
        <taxon>Bacteria</taxon>
        <taxon>Pseudomonadati</taxon>
        <taxon>Pseudomonadota</taxon>
        <taxon>Gammaproteobacteria</taxon>
        <taxon>Pseudomonadales</taxon>
        <taxon>Pseudomonadaceae</taxon>
        <taxon>Pseudomonas</taxon>
    </lineage>
</organism>
<reference evidence="4 6" key="2">
    <citation type="submission" date="2018-10" db="EMBL/GenBank/DDBJ databases">
        <title>An outbreak of IMP-63 producing strain in France.</title>
        <authorList>
            <person name="Bour M."/>
            <person name="Liapis E."/>
            <person name="Plesiat P."/>
        </authorList>
    </citation>
    <scope>NUCLEOTIDE SEQUENCE [LARGE SCALE GENOMIC DNA]</scope>
    <source>
        <strain evidence="4 6">12917</strain>
    </source>
</reference>
<evidence type="ECO:0000313" key="4">
    <source>
        <dbReference type="EMBL" id="RNF77299.1"/>
    </source>
</evidence>
<evidence type="ECO:0000313" key="3">
    <source>
        <dbReference type="EMBL" id="NWC81292.1"/>
    </source>
</evidence>
<protein>
    <submittedName>
        <fullName evidence="3">DUF1097 domain-containing protein</fullName>
    </submittedName>
</protein>
<evidence type="ECO:0000313" key="5">
    <source>
        <dbReference type="Proteomes" id="UP000050437"/>
    </source>
</evidence>
<gene>
    <name evidence="4" type="ORF">EFK07_31300</name>
    <name evidence="2" type="ORF">HB13667_02215</name>
    <name evidence="3" type="ORF">HX798_13410</name>
</gene>
<keyword evidence="1" id="KW-0812">Transmembrane</keyword>
<reference evidence="2 5" key="1">
    <citation type="submission" date="2015-10" db="EMBL/GenBank/DDBJ databases">
        <title>Pseudomonas putida clinical strains.</title>
        <authorList>
            <person name="Molina L."/>
            <person name="Udaondo Z."/>
        </authorList>
    </citation>
    <scope>NUCLEOTIDE SEQUENCE [LARGE SCALE GENOMIC DNA]</scope>
    <source>
        <strain evidence="2 5">HB13667</strain>
    </source>
</reference>
<keyword evidence="1" id="KW-0472">Membrane</keyword>
<dbReference type="Pfam" id="PF06496">
    <property type="entry name" value="DUF1097"/>
    <property type="match status" value="1"/>
</dbReference>
<feature type="transmembrane region" description="Helical" evidence="1">
    <location>
        <begin position="20"/>
        <end position="42"/>
    </location>
</feature>
<dbReference type="RefSeq" id="WP_034139338.1">
    <property type="nucleotide sequence ID" value="NZ_BQII01000027.1"/>
</dbReference>
<evidence type="ECO:0000313" key="2">
    <source>
        <dbReference type="EMBL" id="KPM68426.1"/>
    </source>
</evidence>
<dbReference type="EMBL" id="LKKS01000017">
    <property type="protein sequence ID" value="KPM68426.1"/>
    <property type="molecule type" value="Genomic_DNA"/>
</dbReference>
<feature type="transmembrane region" description="Helical" evidence="1">
    <location>
        <begin position="144"/>
        <end position="166"/>
    </location>
</feature>
<dbReference type="EMBL" id="RJAI01000135">
    <property type="protein sequence ID" value="RNF77299.1"/>
    <property type="molecule type" value="Genomic_DNA"/>
</dbReference>
<dbReference type="InterPro" id="IPR009476">
    <property type="entry name" value="DUF1097"/>
</dbReference>
<evidence type="ECO:0000256" key="1">
    <source>
        <dbReference type="SAM" id="Phobius"/>
    </source>
</evidence>
<proteinExistence type="predicted"/>
<feature type="transmembrane region" description="Helical" evidence="1">
    <location>
        <begin position="54"/>
        <end position="73"/>
    </location>
</feature>
<dbReference type="Proteomes" id="UP000542695">
    <property type="component" value="Unassembled WGS sequence"/>
</dbReference>
<evidence type="ECO:0000313" key="7">
    <source>
        <dbReference type="Proteomes" id="UP000542695"/>
    </source>
</evidence>
<feature type="transmembrane region" description="Helical" evidence="1">
    <location>
        <begin position="105"/>
        <end position="124"/>
    </location>
</feature>
<sequence length="176" mass="18408">MSELTSLAISVALLGGVCTWFTLSVGVLLIWAAFAAWACFFHSGGDVRALRTTIVSNCFGVFTAWLTAVVIVSVPGATVLGETIWASVVVCISIACYISAARVGLFSSIPAVTYGYACTFAFLLQTPGKFSTENLTSLSFSNALIIVPASMVVGAVFAFASARFAARLQRRAALAS</sequence>
<accession>A0A0P7DSH7</accession>